<dbReference type="Proteomes" id="UP000886595">
    <property type="component" value="Unassembled WGS sequence"/>
</dbReference>
<dbReference type="GO" id="GO:0003723">
    <property type="term" value="F:RNA binding"/>
    <property type="evidence" value="ECO:0007669"/>
    <property type="project" value="InterPro"/>
</dbReference>
<reference evidence="3 4" key="1">
    <citation type="submission" date="2020-02" db="EMBL/GenBank/DDBJ databases">
        <authorList>
            <person name="Ma Q."/>
            <person name="Huang Y."/>
            <person name="Song X."/>
            <person name="Pei D."/>
        </authorList>
    </citation>
    <scope>NUCLEOTIDE SEQUENCE [LARGE SCALE GENOMIC DNA]</scope>
    <source>
        <strain evidence="3">Sxm20200214</strain>
        <tissue evidence="3">Leaf</tissue>
    </source>
</reference>
<name>A0A8X8B4J9_BRACI</name>
<evidence type="ECO:0000256" key="2">
    <source>
        <dbReference type="PROSITE-ProRule" id="PRU00708"/>
    </source>
</evidence>
<keyword evidence="4" id="KW-1185">Reference proteome</keyword>
<dbReference type="PROSITE" id="PS51375">
    <property type="entry name" value="PPR"/>
    <property type="match status" value="1"/>
</dbReference>
<dbReference type="GO" id="GO:0009451">
    <property type="term" value="P:RNA modification"/>
    <property type="evidence" value="ECO:0007669"/>
    <property type="project" value="InterPro"/>
</dbReference>
<keyword evidence="1" id="KW-0677">Repeat</keyword>
<sequence>MLSSSSLTHSIDKAPGEQCSSSLRAKGSLRDHAHAFSFPVVIKSARKFGFLFHVLVEKFGLSMDPYVQNVLMVMYGKYKSVESARKVFDEITQRKVSDWNVMVSGYWRCGNNAEASKVFDMMPECETDVVSWTAMITGFEGQ</sequence>
<feature type="repeat" description="PPR" evidence="2">
    <location>
        <begin position="95"/>
        <end position="129"/>
    </location>
</feature>
<dbReference type="OrthoDB" id="185373at2759"/>
<dbReference type="AlphaFoldDB" id="A0A8X8B4J9"/>
<dbReference type="NCBIfam" id="TIGR00756">
    <property type="entry name" value="PPR"/>
    <property type="match status" value="1"/>
</dbReference>
<dbReference type="EMBL" id="JAAMPC010000002">
    <property type="protein sequence ID" value="KAG2323769.1"/>
    <property type="molecule type" value="Genomic_DNA"/>
</dbReference>
<protein>
    <recommendedName>
        <fullName evidence="5">Pentatricopeptide repeat-containing protein</fullName>
    </recommendedName>
</protein>
<evidence type="ECO:0000313" key="4">
    <source>
        <dbReference type="Proteomes" id="UP000886595"/>
    </source>
</evidence>
<evidence type="ECO:0008006" key="5">
    <source>
        <dbReference type="Google" id="ProtNLM"/>
    </source>
</evidence>
<dbReference type="Pfam" id="PF01535">
    <property type="entry name" value="PPR"/>
    <property type="match status" value="2"/>
</dbReference>
<dbReference type="Gene3D" id="1.25.40.10">
    <property type="entry name" value="Tetratricopeptide repeat domain"/>
    <property type="match status" value="1"/>
</dbReference>
<gene>
    <name evidence="3" type="ORF">Bca52824_006497</name>
</gene>
<proteinExistence type="predicted"/>
<accession>A0A8X8B4J9</accession>
<organism evidence="3 4">
    <name type="scientific">Brassica carinata</name>
    <name type="common">Ethiopian mustard</name>
    <name type="synonym">Abyssinian cabbage</name>
    <dbReference type="NCBI Taxonomy" id="52824"/>
    <lineage>
        <taxon>Eukaryota</taxon>
        <taxon>Viridiplantae</taxon>
        <taxon>Streptophyta</taxon>
        <taxon>Embryophyta</taxon>
        <taxon>Tracheophyta</taxon>
        <taxon>Spermatophyta</taxon>
        <taxon>Magnoliopsida</taxon>
        <taxon>eudicotyledons</taxon>
        <taxon>Gunneridae</taxon>
        <taxon>Pentapetalae</taxon>
        <taxon>rosids</taxon>
        <taxon>malvids</taxon>
        <taxon>Brassicales</taxon>
        <taxon>Brassicaceae</taxon>
        <taxon>Brassiceae</taxon>
        <taxon>Brassica</taxon>
    </lineage>
</organism>
<dbReference type="PANTHER" id="PTHR47926">
    <property type="entry name" value="PENTATRICOPEPTIDE REPEAT-CONTAINING PROTEIN"/>
    <property type="match status" value="1"/>
</dbReference>
<evidence type="ECO:0000313" key="3">
    <source>
        <dbReference type="EMBL" id="KAG2323769.1"/>
    </source>
</evidence>
<comment type="caution">
    <text evidence="3">The sequence shown here is derived from an EMBL/GenBank/DDBJ whole genome shotgun (WGS) entry which is preliminary data.</text>
</comment>
<dbReference type="InterPro" id="IPR011990">
    <property type="entry name" value="TPR-like_helical_dom_sf"/>
</dbReference>
<dbReference type="InterPro" id="IPR046960">
    <property type="entry name" value="PPR_At4g14850-like_plant"/>
</dbReference>
<dbReference type="InterPro" id="IPR002885">
    <property type="entry name" value="PPR_rpt"/>
</dbReference>
<dbReference type="PANTHER" id="PTHR47926:SF436">
    <property type="entry name" value="PENTATRICOPEPTIDE REPEAT-CONTAINING PROTEIN ELI1, CHLOROPLASTIC-LIKE ISOFORM X2"/>
    <property type="match status" value="1"/>
</dbReference>
<evidence type="ECO:0000256" key="1">
    <source>
        <dbReference type="ARBA" id="ARBA00022737"/>
    </source>
</evidence>